<evidence type="ECO:0000256" key="2">
    <source>
        <dbReference type="SAM" id="Phobius"/>
    </source>
</evidence>
<name>A0A4R0RAL2_9APHY</name>
<feature type="region of interest" description="Disordered" evidence="1">
    <location>
        <begin position="426"/>
        <end position="486"/>
    </location>
</feature>
<evidence type="ECO:0000313" key="4">
    <source>
        <dbReference type="Proteomes" id="UP000292702"/>
    </source>
</evidence>
<comment type="caution">
    <text evidence="3">The sequence shown here is derived from an EMBL/GenBank/DDBJ whole genome shotgun (WGS) entry which is preliminary data.</text>
</comment>
<evidence type="ECO:0000313" key="3">
    <source>
        <dbReference type="EMBL" id="TCD64951.1"/>
    </source>
</evidence>
<feature type="region of interest" description="Disordered" evidence="1">
    <location>
        <begin position="324"/>
        <end position="400"/>
    </location>
</feature>
<feature type="compositionally biased region" description="Basic and acidic residues" evidence="1">
    <location>
        <begin position="383"/>
        <end position="392"/>
    </location>
</feature>
<sequence length="615" mass="65918">MHSPTTAQSPHSSFGKHIARLRSWNEPRRTAWFCAVYYFSWFYNIVTPVFLVTVVLLIVEPRSRKILFPPVPIAIISGLHTSTTSPKARWTTSACSYPERFVVEASHSGAQQQHQGEAAEQEAHHFVSGFAAIAVSTATGKGPGEDGTGNAVGGGEAAAQGLTSVVDGSVPDPVGVVLGGVEAKDLASGEHSKKHAAKQPVNAAMWEKARPFLQVLGDLADGWERWGNALSPTPPFPTHRLAAPLVPLVLITYFVGASVFARIFTFFLGLAFFGDPVLTRAAHWLAHRVPNWREYLELRRTLLLGVPTNAQLTSTLLRVAEAQKAPLPPPPTSHDAPTAEDPNADTDESDVDVDMSNYSVDTDNEESASGDTASFISGTTANSEKEGKDPASPKRRAGRKVAGFLKRAVKAGVGGAMSVDQVKAAVGSEHAKRRIGTLTDPPLTDVAESDDVTTDPVEHEQLKQDPNAKPKKRVAGPIENNEGPSVFTGRLHGKKGHILLINSATSPCIAFAYTNTTRSLFKSLIPGVSGKDELDATDVHPEFTIGLGDIIGLRKMGGFGWKGKIIVGWALGREVVDGLEVTDKSGKAVVLTAIRGRDELFNRLIAAGGHNWECW</sequence>
<protein>
    <submittedName>
        <fullName evidence="3">Uncharacterized protein</fullName>
    </submittedName>
</protein>
<dbReference type="EMBL" id="RWJN01000206">
    <property type="protein sequence ID" value="TCD64951.1"/>
    <property type="molecule type" value="Genomic_DNA"/>
</dbReference>
<feature type="transmembrane region" description="Helical" evidence="2">
    <location>
        <begin position="35"/>
        <end position="59"/>
    </location>
</feature>
<keyword evidence="2" id="KW-0472">Membrane</keyword>
<dbReference type="Pfam" id="PF11696">
    <property type="entry name" value="DUF3292"/>
    <property type="match status" value="1"/>
</dbReference>
<dbReference type="PANTHER" id="PTHR38694">
    <property type="entry name" value="CONSERVED EXPRESSED PROTEIN"/>
    <property type="match status" value="1"/>
</dbReference>
<dbReference type="InterPro" id="IPR021709">
    <property type="entry name" value="DUF3292"/>
</dbReference>
<feature type="transmembrane region" description="Helical" evidence="2">
    <location>
        <begin position="245"/>
        <end position="273"/>
    </location>
</feature>
<dbReference type="PANTHER" id="PTHR38694:SF1">
    <property type="entry name" value="PEROXIN DOMAIN-CONTAINING PROTEIN"/>
    <property type="match status" value="1"/>
</dbReference>
<dbReference type="STRING" id="92696.A0A4R0RAL2"/>
<proteinExistence type="predicted"/>
<reference evidence="3 4" key="1">
    <citation type="submission" date="2018-11" db="EMBL/GenBank/DDBJ databases">
        <title>Genome assembly of Steccherinum ochraceum LE-BIN_3174, the white-rot fungus of the Steccherinaceae family (The Residual Polyporoid clade, Polyporales, Basidiomycota).</title>
        <authorList>
            <person name="Fedorova T.V."/>
            <person name="Glazunova O.A."/>
            <person name="Landesman E.O."/>
            <person name="Moiseenko K.V."/>
            <person name="Psurtseva N.V."/>
            <person name="Savinova O.S."/>
            <person name="Shakhova N.V."/>
            <person name="Tyazhelova T.V."/>
            <person name="Vasina D.V."/>
        </authorList>
    </citation>
    <scope>NUCLEOTIDE SEQUENCE [LARGE SCALE GENOMIC DNA]</scope>
    <source>
        <strain evidence="3 4">LE-BIN_3174</strain>
    </source>
</reference>
<dbReference type="OrthoDB" id="1708389at2759"/>
<keyword evidence="2" id="KW-0812">Transmembrane</keyword>
<dbReference type="AlphaFoldDB" id="A0A4R0RAL2"/>
<organism evidence="3 4">
    <name type="scientific">Steccherinum ochraceum</name>
    <dbReference type="NCBI Taxonomy" id="92696"/>
    <lineage>
        <taxon>Eukaryota</taxon>
        <taxon>Fungi</taxon>
        <taxon>Dikarya</taxon>
        <taxon>Basidiomycota</taxon>
        <taxon>Agaricomycotina</taxon>
        <taxon>Agaricomycetes</taxon>
        <taxon>Polyporales</taxon>
        <taxon>Steccherinaceae</taxon>
        <taxon>Steccherinum</taxon>
    </lineage>
</organism>
<keyword evidence="4" id="KW-1185">Reference proteome</keyword>
<feature type="compositionally biased region" description="Acidic residues" evidence="1">
    <location>
        <begin position="342"/>
        <end position="353"/>
    </location>
</feature>
<feature type="compositionally biased region" description="Basic and acidic residues" evidence="1">
    <location>
        <begin position="456"/>
        <end position="468"/>
    </location>
</feature>
<keyword evidence="2" id="KW-1133">Transmembrane helix</keyword>
<accession>A0A4R0RAL2</accession>
<dbReference type="Proteomes" id="UP000292702">
    <property type="component" value="Unassembled WGS sequence"/>
</dbReference>
<evidence type="ECO:0000256" key="1">
    <source>
        <dbReference type="SAM" id="MobiDB-lite"/>
    </source>
</evidence>
<gene>
    <name evidence="3" type="ORF">EIP91_003409</name>
</gene>
<feature type="compositionally biased region" description="Polar residues" evidence="1">
    <location>
        <begin position="369"/>
        <end position="382"/>
    </location>
</feature>